<dbReference type="Proteomes" id="UP000799772">
    <property type="component" value="Unassembled WGS sequence"/>
</dbReference>
<feature type="compositionally biased region" description="Low complexity" evidence="1">
    <location>
        <begin position="255"/>
        <end position="266"/>
    </location>
</feature>
<proteinExistence type="predicted"/>
<feature type="compositionally biased region" description="Basic and acidic residues" evidence="1">
    <location>
        <begin position="177"/>
        <end position="193"/>
    </location>
</feature>
<protein>
    <submittedName>
        <fullName evidence="2">Uncharacterized protein</fullName>
    </submittedName>
</protein>
<feature type="compositionally biased region" description="Polar residues" evidence="1">
    <location>
        <begin position="114"/>
        <end position="128"/>
    </location>
</feature>
<feature type="compositionally biased region" description="Low complexity" evidence="1">
    <location>
        <begin position="305"/>
        <end position="317"/>
    </location>
</feature>
<feature type="compositionally biased region" description="Low complexity" evidence="1">
    <location>
        <begin position="34"/>
        <end position="52"/>
    </location>
</feature>
<name>A0A9P4M6Y8_9PEZI</name>
<sequence>MASASATFTFSTPREHAAMIRAQARQQRQLAAAERVQAAQERVREAVAASTARAEEQRQRVQEQRQTAQERAEQHRQRVQVRAQEHRQRAQEHRQRAQERAQHARESARASATGGYSVNINSNGNSWVVRNESRDANGNHHVSERAYSTGGPAVARATASAGQSAETTAPDPPVDAPVEHIDEGKENVGKSEETAAPDPPVDAPVEHVEAEDASIADSVVSAPSTTTLYRSPTIVSVPGTPTFDDDDWVMADAASSRPSSPSIVPSETLAGDEVDEVLAPEPVPASSNDAPAEDSAAAPQDVPHSSGSYSVSSNVNGREVRFQGSSGDGRASVSVNADSSGRVKYIVNGQEVDVDG</sequence>
<organism evidence="2 3">
    <name type="scientific">Rhizodiscina lignyota</name>
    <dbReference type="NCBI Taxonomy" id="1504668"/>
    <lineage>
        <taxon>Eukaryota</taxon>
        <taxon>Fungi</taxon>
        <taxon>Dikarya</taxon>
        <taxon>Ascomycota</taxon>
        <taxon>Pezizomycotina</taxon>
        <taxon>Dothideomycetes</taxon>
        <taxon>Pleosporomycetidae</taxon>
        <taxon>Aulographales</taxon>
        <taxon>Rhizodiscinaceae</taxon>
        <taxon>Rhizodiscina</taxon>
    </lineage>
</organism>
<feature type="region of interest" description="Disordered" evidence="1">
    <location>
        <begin position="34"/>
        <end position="203"/>
    </location>
</feature>
<feature type="region of interest" description="Disordered" evidence="1">
    <location>
        <begin position="231"/>
        <end position="341"/>
    </location>
</feature>
<comment type="caution">
    <text evidence="2">The sequence shown here is derived from an EMBL/GenBank/DDBJ whole genome shotgun (WGS) entry which is preliminary data.</text>
</comment>
<evidence type="ECO:0000313" key="2">
    <source>
        <dbReference type="EMBL" id="KAF2095304.1"/>
    </source>
</evidence>
<feature type="compositionally biased region" description="Basic and acidic residues" evidence="1">
    <location>
        <begin position="131"/>
        <end position="144"/>
    </location>
</feature>
<accession>A0A9P4M6Y8</accession>
<feature type="compositionally biased region" description="Basic and acidic residues" evidence="1">
    <location>
        <begin position="53"/>
        <end position="76"/>
    </location>
</feature>
<evidence type="ECO:0000256" key="1">
    <source>
        <dbReference type="SAM" id="MobiDB-lite"/>
    </source>
</evidence>
<evidence type="ECO:0000313" key="3">
    <source>
        <dbReference type="Proteomes" id="UP000799772"/>
    </source>
</evidence>
<feature type="compositionally biased region" description="Basic and acidic residues" evidence="1">
    <location>
        <begin position="83"/>
        <end position="108"/>
    </location>
</feature>
<gene>
    <name evidence="2" type="ORF">NA57DRAFT_60039</name>
</gene>
<dbReference type="EMBL" id="ML978132">
    <property type="protein sequence ID" value="KAF2095304.1"/>
    <property type="molecule type" value="Genomic_DNA"/>
</dbReference>
<dbReference type="AlphaFoldDB" id="A0A9P4M6Y8"/>
<keyword evidence="3" id="KW-1185">Reference proteome</keyword>
<reference evidence="2" key="1">
    <citation type="journal article" date="2020" name="Stud. Mycol.">
        <title>101 Dothideomycetes genomes: a test case for predicting lifestyles and emergence of pathogens.</title>
        <authorList>
            <person name="Haridas S."/>
            <person name="Albert R."/>
            <person name="Binder M."/>
            <person name="Bloem J."/>
            <person name="Labutti K."/>
            <person name="Salamov A."/>
            <person name="Andreopoulos B."/>
            <person name="Baker S."/>
            <person name="Barry K."/>
            <person name="Bills G."/>
            <person name="Bluhm B."/>
            <person name="Cannon C."/>
            <person name="Castanera R."/>
            <person name="Culley D."/>
            <person name="Daum C."/>
            <person name="Ezra D."/>
            <person name="Gonzalez J."/>
            <person name="Henrissat B."/>
            <person name="Kuo A."/>
            <person name="Liang C."/>
            <person name="Lipzen A."/>
            <person name="Lutzoni F."/>
            <person name="Magnuson J."/>
            <person name="Mondo S."/>
            <person name="Nolan M."/>
            <person name="Ohm R."/>
            <person name="Pangilinan J."/>
            <person name="Park H.-J."/>
            <person name="Ramirez L."/>
            <person name="Alfaro M."/>
            <person name="Sun H."/>
            <person name="Tritt A."/>
            <person name="Yoshinaga Y."/>
            <person name="Zwiers L.-H."/>
            <person name="Turgeon B."/>
            <person name="Goodwin S."/>
            <person name="Spatafora J."/>
            <person name="Crous P."/>
            <person name="Grigoriev I."/>
        </authorList>
    </citation>
    <scope>NUCLEOTIDE SEQUENCE</scope>
    <source>
        <strain evidence="2">CBS 133067</strain>
    </source>
</reference>